<feature type="region of interest" description="Disordered" evidence="6">
    <location>
        <begin position="1"/>
        <end position="36"/>
    </location>
</feature>
<dbReference type="InterPro" id="IPR051458">
    <property type="entry name" value="Cyt/Met_Dipeptidase"/>
</dbReference>
<feature type="region of interest" description="Disordered" evidence="6">
    <location>
        <begin position="190"/>
        <end position="216"/>
    </location>
</feature>
<dbReference type="GeneID" id="5991419"/>
<dbReference type="SUPFAM" id="SSF50978">
    <property type="entry name" value="WD40 repeat-like"/>
    <property type="match status" value="1"/>
</dbReference>
<dbReference type="GO" id="GO:0005737">
    <property type="term" value="C:cytoplasm"/>
    <property type="evidence" value="ECO:0007669"/>
    <property type="project" value="EnsemblFungi"/>
</dbReference>
<evidence type="ECO:0000256" key="3">
    <source>
        <dbReference type="ARBA" id="ARBA00022723"/>
    </source>
</evidence>
<name>Q2ULY1_ASPOR</name>
<feature type="repeat" description="WD" evidence="5">
    <location>
        <begin position="252"/>
        <end position="279"/>
    </location>
</feature>
<organism evidence="7 8">
    <name type="scientific">Aspergillus oryzae (strain ATCC 42149 / RIB 40)</name>
    <name type="common">Yellow koji mold</name>
    <dbReference type="NCBI Taxonomy" id="510516"/>
    <lineage>
        <taxon>Eukaryota</taxon>
        <taxon>Fungi</taxon>
        <taxon>Dikarya</taxon>
        <taxon>Ascomycota</taxon>
        <taxon>Pezizomycotina</taxon>
        <taxon>Eurotiomycetes</taxon>
        <taxon>Eurotiomycetidae</taxon>
        <taxon>Eurotiales</taxon>
        <taxon>Aspergillaceae</taxon>
        <taxon>Aspergillus</taxon>
        <taxon>Aspergillus subgen. Circumdati</taxon>
    </lineage>
</organism>
<keyword evidence="2" id="KW-0645">Protease</keyword>
<feature type="compositionally biased region" description="Pro residues" evidence="6">
    <location>
        <begin position="812"/>
        <end position="821"/>
    </location>
</feature>
<evidence type="ECO:0000256" key="4">
    <source>
        <dbReference type="ARBA" id="ARBA00022801"/>
    </source>
</evidence>
<dbReference type="HOGENOM" id="CLU_008535_1_0_1"/>
<accession>Q2ULY1</accession>
<comment type="similarity">
    <text evidence="1">Belongs to the peptidase M20A family.</text>
</comment>
<evidence type="ECO:0000313" key="7">
    <source>
        <dbReference type="EMBL" id="BAE57434.1"/>
    </source>
</evidence>
<evidence type="ECO:0000313" key="8">
    <source>
        <dbReference type="Proteomes" id="UP000006564"/>
    </source>
</evidence>
<reference evidence="7 8" key="1">
    <citation type="journal article" date="2005" name="Nature">
        <title>Genome sequencing and analysis of Aspergillus oryzae.</title>
        <authorList>
            <person name="Machida M."/>
            <person name="Asai K."/>
            <person name="Sano M."/>
            <person name="Tanaka T."/>
            <person name="Kumagai T."/>
            <person name="Terai G."/>
            <person name="Kusumoto K."/>
            <person name="Arima T."/>
            <person name="Akita O."/>
            <person name="Kashiwagi Y."/>
            <person name="Abe K."/>
            <person name="Gomi K."/>
            <person name="Horiuchi H."/>
            <person name="Kitamoto K."/>
            <person name="Kobayashi T."/>
            <person name="Takeuchi M."/>
            <person name="Denning D.W."/>
            <person name="Galagan J.E."/>
            <person name="Nierman W.C."/>
            <person name="Yu J."/>
            <person name="Archer D.B."/>
            <person name="Bennett J.W."/>
            <person name="Bhatnagar D."/>
            <person name="Cleveland T.E."/>
            <person name="Fedorova N.D."/>
            <person name="Gotoh O."/>
            <person name="Horikawa H."/>
            <person name="Hosoyama A."/>
            <person name="Ichinomiya M."/>
            <person name="Igarashi R."/>
            <person name="Iwashita K."/>
            <person name="Juvvadi P.R."/>
            <person name="Kato M."/>
            <person name="Kato Y."/>
            <person name="Kin T."/>
            <person name="Kokubun A."/>
            <person name="Maeda H."/>
            <person name="Maeyama N."/>
            <person name="Maruyama J."/>
            <person name="Nagasaki H."/>
            <person name="Nakajima T."/>
            <person name="Oda K."/>
            <person name="Okada K."/>
            <person name="Paulsen I."/>
            <person name="Sakamoto K."/>
            <person name="Sawano T."/>
            <person name="Takahashi M."/>
            <person name="Takase K."/>
            <person name="Terabayashi Y."/>
            <person name="Wortman J."/>
            <person name="Yamada O."/>
            <person name="Yamagata Y."/>
            <person name="Anazawa H."/>
            <person name="Hata Y."/>
            <person name="Koide Y."/>
            <person name="Komori T."/>
            <person name="Koyama Y."/>
            <person name="Minetoki T."/>
            <person name="Suharnan S."/>
            <person name="Tanaka A."/>
            <person name="Isono K."/>
            <person name="Kuhara S."/>
            <person name="Ogasawara N."/>
            <person name="Kikuchi H."/>
        </authorList>
    </citation>
    <scope>NUCLEOTIDE SEQUENCE [LARGE SCALE GENOMIC DNA]</scope>
    <source>
        <strain evidence="8">ATCC 42149 / RIB 40</strain>
    </source>
</reference>
<dbReference type="OMA" id="HATVCVD"/>
<keyword evidence="4" id="KW-0378">Hydrolase</keyword>
<gene>
    <name evidence="7" type="ORF">AO090003000222</name>
</gene>
<evidence type="ECO:0000256" key="1">
    <source>
        <dbReference type="ARBA" id="ARBA00006247"/>
    </source>
</evidence>
<evidence type="ECO:0000256" key="2">
    <source>
        <dbReference type="ARBA" id="ARBA00022670"/>
    </source>
</evidence>
<dbReference type="GO" id="GO:0006751">
    <property type="term" value="P:glutathione catabolic process"/>
    <property type="evidence" value="ECO:0007669"/>
    <property type="project" value="EnsemblFungi"/>
</dbReference>
<dbReference type="GO" id="GO:0046872">
    <property type="term" value="F:metal ion binding"/>
    <property type="evidence" value="ECO:0007669"/>
    <property type="project" value="UniProtKB-KW"/>
</dbReference>
<dbReference type="InterPro" id="IPR015943">
    <property type="entry name" value="WD40/YVTN_repeat-like_dom_sf"/>
</dbReference>
<evidence type="ECO:0000256" key="6">
    <source>
        <dbReference type="SAM" id="MobiDB-lite"/>
    </source>
</evidence>
<dbReference type="Pfam" id="PF00400">
    <property type="entry name" value="WD40"/>
    <property type="match status" value="1"/>
</dbReference>
<dbReference type="PANTHER" id="PTHR43270">
    <property type="entry name" value="BETA-ALA-HIS DIPEPTIDASE"/>
    <property type="match status" value="1"/>
</dbReference>
<dbReference type="GO" id="GO:0036374">
    <property type="term" value="F:glutathione hydrolase activity"/>
    <property type="evidence" value="ECO:0007669"/>
    <property type="project" value="EnsemblFungi"/>
</dbReference>
<feature type="compositionally biased region" description="Basic and acidic residues" evidence="6">
    <location>
        <begin position="1"/>
        <end position="10"/>
    </location>
</feature>
<dbReference type="PIRSF" id="PIRSF037237">
    <property type="entry name" value="Peptidase_WD_repeats_DUG2"/>
    <property type="match status" value="1"/>
</dbReference>
<dbReference type="GO" id="GO:0006508">
    <property type="term" value="P:proteolysis"/>
    <property type="evidence" value="ECO:0007669"/>
    <property type="project" value="UniProtKB-KW"/>
</dbReference>
<dbReference type="PROSITE" id="PS50294">
    <property type="entry name" value="WD_REPEATS_REGION"/>
    <property type="match status" value="1"/>
</dbReference>
<evidence type="ECO:0000256" key="5">
    <source>
        <dbReference type="PROSITE-ProRule" id="PRU00221"/>
    </source>
</evidence>
<dbReference type="InterPro" id="IPR001680">
    <property type="entry name" value="WD40_rpt"/>
</dbReference>
<dbReference type="InterPro" id="IPR036322">
    <property type="entry name" value="WD40_repeat_dom_sf"/>
</dbReference>
<dbReference type="InterPro" id="IPR001261">
    <property type="entry name" value="ArgE/DapE_CS"/>
</dbReference>
<dbReference type="InterPro" id="IPR002933">
    <property type="entry name" value="Peptidase_M20"/>
</dbReference>
<keyword evidence="3" id="KW-0479">Metal-binding</keyword>
<dbReference type="CDD" id="cd05677">
    <property type="entry name" value="M20_dipept_like_DUG2_type"/>
    <property type="match status" value="1"/>
</dbReference>
<feature type="compositionally biased region" description="Basic and acidic residues" evidence="6">
    <location>
        <begin position="17"/>
        <end position="26"/>
    </location>
</feature>
<dbReference type="PANTHER" id="PTHR43270:SF8">
    <property type="entry name" value="DI- AND TRIPEPTIDASE DUG2-RELATED"/>
    <property type="match status" value="1"/>
</dbReference>
<keyword evidence="5" id="KW-0853">WD repeat</keyword>
<keyword evidence="8" id="KW-1185">Reference proteome</keyword>
<feature type="compositionally biased region" description="Basic and acidic residues" evidence="6">
    <location>
        <begin position="190"/>
        <end position="204"/>
    </location>
</feature>
<dbReference type="Gene3D" id="3.30.70.360">
    <property type="match status" value="1"/>
</dbReference>
<dbReference type="Proteomes" id="UP000006564">
    <property type="component" value="Chromosome 2"/>
</dbReference>
<feature type="region of interest" description="Disordered" evidence="6">
    <location>
        <begin position="787"/>
        <end position="827"/>
    </location>
</feature>
<feature type="repeat" description="WD" evidence="5">
    <location>
        <begin position="92"/>
        <end position="133"/>
    </location>
</feature>
<dbReference type="GO" id="GO:0034399">
    <property type="term" value="C:nuclear periphery"/>
    <property type="evidence" value="ECO:0007669"/>
    <property type="project" value="EnsemblFungi"/>
</dbReference>
<protein>
    <submittedName>
        <fullName evidence="7">DNA, SC003</fullName>
    </submittedName>
</protein>
<dbReference type="Gene3D" id="3.40.630.10">
    <property type="entry name" value="Zn peptidases"/>
    <property type="match status" value="2"/>
</dbReference>
<dbReference type="SMART" id="SM00320">
    <property type="entry name" value="WD40"/>
    <property type="match status" value="5"/>
</dbReference>
<dbReference type="GO" id="GO:0061672">
    <property type="term" value="C:glutathione hydrolase complex"/>
    <property type="evidence" value="ECO:0007669"/>
    <property type="project" value="EnsemblFungi"/>
</dbReference>
<dbReference type="InterPro" id="IPR017149">
    <property type="entry name" value="GSH_degradosome_Dug2"/>
</dbReference>
<proteinExistence type="inferred from homology"/>
<dbReference type="Pfam" id="PF01546">
    <property type="entry name" value="Peptidase_M20"/>
    <property type="match status" value="1"/>
</dbReference>
<dbReference type="KEGG" id="aor:AO090003000222"/>
<dbReference type="Gene3D" id="2.130.10.10">
    <property type="entry name" value="YVTN repeat-like/Quinoprotein amine dehydrogenase"/>
    <property type="match status" value="2"/>
</dbReference>
<dbReference type="SUPFAM" id="SSF53187">
    <property type="entry name" value="Zn-dependent exopeptidases"/>
    <property type="match status" value="1"/>
</dbReference>
<dbReference type="GO" id="GO:0042802">
    <property type="term" value="F:identical protein binding"/>
    <property type="evidence" value="ECO:0007669"/>
    <property type="project" value="EnsemblFungi"/>
</dbReference>
<dbReference type="STRING" id="510516.Q2ULY1"/>
<dbReference type="PROSITE" id="PS00758">
    <property type="entry name" value="ARGE_DAPE_CPG2_1"/>
    <property type="match status" value="1"/>
</dbReference>
<sequence length="894" mass="98456">MDHTVLHESDSTSEIDEQTKTWESDPRSITTHLTDDDANDSNAMIECGIGHRVQASRSVLALVLDDDCVFAGLQGGDIVAWSLQTYELVLSVHAHQESVLDLHLSEDKELLFSSGGDSVVNVWSTRTFDRLYSIHSHHDVGDIFAVAYSSSLKTIYCAGQNTSIQWCDISQADAAATQLSAAHLSRRTHRFFDSRGPDGTRAPRPEAGADGSHSVTQGGQVLTFKRDHHRIFSHHGYVYTMLLVRGLVESAPSEEVLITGAGDGVVKLWSLDQDKTNAAPSQMAKLQNGDPVLSIAVDGSFLYCGLAGGALNIWNLDSHQLVKRITRHTGDLWAVDIIHGVAVCGDSNGIVKEVGSWAAHEGTMLASAAGRHKDRFIYASGGNDNTVGIWDLTDVSLKQNELPPINNDEMVNCLAKFVAFKTVSASPKFAGECNQGAAFLRRHCVYLGAKTKLLTTGKDTNPIVYARFNATSSEKIDKTILFYGHYDVVGADANLTKWKTDPYQLTSMDGFLYGRGVSDNKGPILAALYAAADLARQKALRCNVAFLIEGEEESGSQGFHETVRQHKEQIGSVDYILLANSYWLDDYNPCLTYGQRGVVHANLIVTSDHPDLHSGIDGSALLDEPLKDLTLLIGTLVGPKGRINLPDFRDRVLPLPEAEKQRYADIAQILLQQHPEITDRDALIDSLMHRWREPALTIHSIEVPGNSKSTTTTISRRAKASVSIRLVPNQEADDVAASLTMYAQEQFDLLESQNDLTVEITGKSDPWLGDPDNEMFETLAEAITAAWTPDRQGQKHQYPPVQRNLQDRTGETPPPPEPVPGPSDVRPIYIREGGSIPTIRFLEKEFSAPAANLPCGQASDNAHLYNERLRVQNLYKSREIFSYVFSRLPERERK</sequence>
<dbReference type="PROSITE" id="PS50082">
    <property type="entry name" value="WD_REPEATS_2"/>
    <property type="match status" value="2"/>
</dbReference>
<dbReference type="EMBL" id="AP007155">
    <property type="protein sequence ID" value="BAE57434.1"/>
    <property type="molecule type" value="Genomic_DNA"/>
</dbReference>
<dbReference type="AlphaFoldDB" id="Q2ULY1"/>
<dbReference type="EMBL" id="BA000050">
    <property type="protein sequence ID" value="BAE57434.1"/>
    <property type="molecule type" value="Genomic_DNA"/>
</dbReference>
<dbReference type="RefSeq" id="XP_023089877.1">
    <property type="nucleotide sequence ID" value="XM_023234790.1"/>
</dbReference>